<dbReference type="Proteomes" id="UP000199337">
    <property type="component" value="Unassembled WGS sequence"/>
</dbReference>
<accession>A0A1I2Q538</accession>
<dbReference type="InterPro" id="IPR050509">
    <property type="entry name" value="CoA-transferase_III"/>
</dbReference>
<dbReference type="InterPro" id="IPR044855">
    <property type="entry name" value="CoA-Trfase_III_dom3_sf"/>
</dbReference>
<dbReference type="EMBL" id="FOOX01000003">
    <property type="protein sequence ID" value="SFG23595.1"/>
    <property type="molecule type" value="Genomic_DNA"/>
</dbReference>
<dbReference type="InterPro" id="IPR023606">
    <property type="entry name" value="CoA-Trfase_III_dom_1_sf"/>
</dbReference>
<proteinExistence type="predicted"/>
<dbReference type="Gene3D" id="3.30.1540.10">
    <property type="entry name" value="formyl-coa transferase, domain 3"/>
    <property type="match status" value="1"/>
</dbReference>
<dbReference type="PANTHER" id="PTHR48228">
    <property type="entry name" value="SUCCINYL-COA--D-CITRAMALATE COA-TRANSFERASE"/>
    <property type="match status" value="1"/>
</dbReference>
<dbReference type="STRING" id="341036.SAMN05660649_01080"/>
<reference evidence="2" key="1">
    <citation type="submission" date="2016-10" db="EMBL/GenBank/DDBJ databases">
        <authorList>
            <person name="Varghese N."/>
            <person name="Submissions S."/>
        </authorList>
    </citation>
    <scope>NUCLEOTIDE SEQUENCE [LARGE SCALE GENOMIC DNA]</scope>
    <source>
        <strain evidence="2">DSM 17038</strain>
    </source>
</reference>
<dbReference type="Gene3D" id="3.40.50.10540">
    <property type="entry name" value="Crotonobetainyl-coa:carnitine coa-transferase, domain 1"/>
    <property type="match status" value="1"/>
</dbReference>
<dbReference type="AlphaFoldDB" id="A0A1I2Q538"/>
<name>A0A1I2Q538_9FIRM</name>
<evidence type="ECO:0000313" key="2">
    <source>
        <dbReference type="Proteomes" id="UP000199337"/>
    </source>
</evidence>
<gene>
    <name evidence="1" type="ORF">SAMN05660649_01080</name>
</gene>
<dbReference type="OrthoDB" id="9797653at2"/>
<dbReference type="SUPFAM" id="SSF89796">
    <property type="entry name" value="CoA-transferase family III (CaiB/BaiF)"/>
    <property type="match status" value="1"/>
</dbReference>
<keyword evidence="1" id="KW-0808">Transferase</keyword>
<dbReference type="GO" id="GO:0016740">
    <property type="term" value="F:transferase activity"/>
    <property type="evidence" value="ECO:0007669"/>
    <property type="project" value="UniProtKB-KW"/>
</dbReference>
<dbReference type="InterPro" id="IPR003673">
    <property type="entry name" value="CoA-Trfase_fam_III"/>
</dbReference>
<evidence type="ECO:0000313" key="1">
    <source>
        <dbReference type="EMBL" id="SFG23595.1"/>
    </source>
</evidence>
<keyword evidence="2" id="KW-1185">Reference proteome</keyword>
<protein>
    <submittedName>
        <fullName evidence="1">Crotonobetainyl-CoA:carnitine CoA-transferase CaiB</fullName>
    </submittedName>
</protein>
<dbReference type="Pfam" id="PF02515">
    <property type="entry name" value="CoA_transf_3"/>
    <property type="match status" value="1"/>
</dbReference>
<organism evidence="1 2">
    <name type="scientific">Desulfotruncus arcticus DSM 17038</name>
    <dbReference type="NCBI Taxonomy" id="1121424"/>
    <lineage>
        <taxon>Bacteria</taxon>
        <taxon>Bacillati</taxon>
        <taxon>Bacillota</taxon>
        <taxon>Clostridia</taxon>
        <taxon>Eubacteriales</taxon>
        <taxon>Desulfallaceae</taxon>
        <taxon>Desulfotruncus</taxon>
    </lineage>
</organism>
<sequence>MLKDVRILDLTRLLPGPYASMLLADLGAEVIKVEEPATGDYMRQFMPRIGDTSVFFLAVNRNKKSITLNLKKERGQKIFLSLVKGTDVIFEGFRPGVMDALGLGYQELKKVNPGIVYCSLSGYGQDGPYRDKAGHDINYMSVSGALGITGLRGAQPVVPGVQVADLTGGMFSVIGILAALWQKQRDGRGNYLDVSMTDGLFSMMSIHLANLAATGTPAARGDMMLSGALACYNIYRTKDSGYVALGALEAKFWKNFCIGLGRDDLVTGHLSRAVEEDQVYREVKDIFLSRTTAQWQEFSGKVDCCLTVISDAESVLSGEYANARKIFLDVPTQGGTKMKQVRNPMVSGQPREDVMPPPELGQHNAEIYGALGLDRQELELLKRDGVI</sequence>
<dbReference type="PANTHER" id="PTHR48228:SF5">
    <property type="entry name" value="ALPHA-METHYLACYL-COA RACEMASE"/>
    <property type="match status" value="1"/>
</dbReference>
<dbReference type="RefSeq" id="WP_092469457.1">
    <property type="nucleotide sequence ID" value="NZ_FOOX01000003.1"/>
</dbReference>